<dbReference type="GO" id="GO:0000166">
    <property type="term" value="F:nucleotide binding"/>
    <property type="evidence" value="ECO:0007669"/>
    <property type="project" value="InterPro"/>
</dbReference>
<dbReference type="InterPro" id="IPR036291">
    <property type="entry name" value="NAD(P)-bd_dom_sf"/>
</dbReference>
<dbReference type="PANTHER" id="PTHR43249:SF1">
    <property type="entry name" value="D-GLUCOSIDE 3-DEHYDROGENASE"/>
    <property type="match status" value="1"/>
</dbReference>
<dbReference type="InterPro" id="IPR000683">
    <property type="entry name" value="Gfo/Idh/MocA-like_OxRdtase_N"/>
</dbReference>
<dbReference type="Pfam" id="PF01408">
    <property type="entry name" value="GFO_IDH_MocA"/>
    <property type="match status" value="1"/>
</dbReference>
<dbReference type="Gene3D" id="3.40.50.720">
    <property type="entry name" value="NAD(P)-binding Rossmann-like Domain"/>
    <property type="match status" value="1"/>
</dbReference>
<feature type="domain" description="Gfo/Idh/MocA-like oxidoreductase N-terminal" evidence="1">
    <location>
        <begin position="1"/>
        <end position="122"/>
    </location>
</feature>
<dbReference type="InterPro" id="IPR052515">
    <property type="entry name" value="Gfo/Idh/MocA_Oxidoreductase"/>
</dbReference>
<dbReference type="SUPFAM" id="SSF51735">
    <property type="entry name" value="NAD(P)-binding Rossmann-fold domains"/>
    <property type="match status" value="1"/>
</dbReference>
<evidence type="ECO:0000313" key="3">
    <source>
        <dbReference type="Proteomes" id="UP000265798"/>
    </source>
</evidence>
<accession>A0A396ZAL7</accession>
<protein>
    <submittedName>
        <fullName evidence="2">Gfo/Idh/MocA family oxidoreductase</fullName>
    </submittedName>
</protein>
<comment type="caution">
    <text evidence="2">The sequence shown here is derived from an EMBL/GenBank/DDBJ whole genome shotgun (WGS) entry which is preliminary data.</text>
</comment>
<name>A0A396ZAL7_9LEPT</name>
<proteinExistence type="predicted"/>
<dbReference type="RefSeq" id="WP_118968516.1">
    <property type="nucleotide sequence ID" value="NZ_QHCT01000002.1"/>
</dbReference>
<evidence type="ECO:0000313" key="2">
    <source>
        <dbReference type="EMBL" id="RHX90874.1"/>
    </source>
</evidence>
<dbReference type="AlphaFoldDB" id="A0A396ZAL7"/>
<gene>
    <name evidence="2" type="ORF">DLM75_10940</name>
</gene>
<sequence>MRIGIIGVGRMGRRHIQAVRRLGWDLVGLYDVSKDSLNMAQSEFLIDSDKLFDDINLFFAHAKPECLIIATTADSHCKFTCLATENGVKFILVEKPMAVSLAECDRMIEACKRCGVKLAVNHQMRFMEQYTEPKRLFKTKEYDGLMSMTVVAGNFGFAMNGSHYFEAFRFLTEEDIAEVTAWFSPEIVANPRGPQFQDRAGSIRAVTTGGKRLYMEIGSDQGHGIRVVYACRNGMITINELDGDLIANVREEQYRDLPTSRYGMPSVDSRIKIAPCEVVDTSAAVLRSLINNENVISGEDGRRVIEVLVAAYQSAGNGNKVIHLKTGVDRSVVFPWA</sequence>
<dbReference type="Proteomes" id="UP000265798">
    <property type="component" value="Unassembled WGS sequence"/>
</dbReference>
<evidence type="ECO:0000259" key="1">
    <source>
        <dbReference type="Pfam" id="PF01408"/>
    </source>
</evidence>
<organism evidence="2 3">
    <name type="scientific">Leptospira stimsonii</name>
    <dbReference type="NCBI Taxonomy" id="2202203"/>
    <lineage>
        <taxon>Bacteria</taxon>
        <taxon>Pseudomonadati</taxon>
        <taxon>Spirochaetota</taxon>
        <taxon>Spirochaetia</taxon>
        <taxon>Leptospirales</taxon>
        <taxon>Leptospiraceae</taxon>
        <taxon>Leptospira</taxon>
    </lineage>
</organism>
<reference evidence="3" key="1">
    <citation type="submission" date="2018-05" db="EMBL/GenBank/DDBJ databases">
        <title>Leptospira yasudae sp. nov. and Leptospira stimsonii sp. nov., two pathogenic species of the genus Leptospira isolated from environmental sources.</title>
        <authorList>
            <person name="Casanovas-Massana A."/>
            <person name="Hamond C."/>
            <person name="Santos L.A."/>
            <person name="Hacker K.P."/>
            <person name="Balassiano I."/>
            <person name="Medeiros M.A."/>
            <person name="Reis M.G."/>
            <person name="Ko A.I."/>
            <person name="Wunder E.A."/>
        </authorList>
    </citation>
    <scope>NUCLEOTIDE SEQUENCE [LARGE SCALE GENOMIC DNA]</scope>
    <source>
        <strain evidence="3">Yale</strain>
    </source>
</reference>
<dbReference type="Gene3D" id="3.30.360.10">
    <property type="entry name" value="Dihydrodipicolinate Reductase, domain 2"/>
    <property type="match status" value="1"/>
</dbReference>
<dbReference type="PANTHER" id="PTHR43249">
    <property type="entry name" value="UDP-N-ACETYL-2-AMINO-2-DEOXY-D-GLUCURONATE OXIDASE"/>
    <property type="match status" value="1"/>
</dbReference>
<dbReference type="EMBL" id="QHCT01000002">
    <property type="protein sequence ID" value="RHX90874.1"/>
    <property type="molecule type" value="Genomic_DNA"/>
</dbReference>